<organism evidence="2">
    <name type="scientific">Dechloromonas aromatica (strain RCB)</name>
    <dbReference type="NCBI Taxonomy" id="159087"/>
    <lineage>
        <taxon>Bacteria</taxon>
        <taxon>Pseudomonadati</taxon>
        <taxon>Pseudomonadota</taxon>
        <taxon>Betaproteobacteria</taxon>
        <taxon>Rhodocyclales</taxon>
        <taxon>Azonexaceae</taxon>
        <taxon>Dechloromonas</taxon>
    </lineage>
</organism>
<keyword evidence="1" id="KW-0812">Transmembrane</keyword>
<dbReference type="PANTHER" id="PTHR37946">
    <property type="entry name" value="SLL1969 PROTEIN"/>
    <property type="match status" value="1"/>
</dbReference>
<dbReference type="GO" id="GO:0016787">
    <property type="term" value="F:hydrolase activity"/>
    <property type="evidence" value="ECO:0007669"/>
    <property type="project" value="UniProtKB-KW"/>
</dbReference>
<dbReference type="SUPFAM" id="SSF53474">
    <property type="entry name" value="alpha/beta-Hydrolases"/>
    <property type="match status" value="1"/>
</dbReference>
<feature type="transmembrane region" description="Helical" evidence="1">
    <location>
        <begin position="12"/>
        <end position="37"/>
    </location>
</feature>
<dbReference type="InterPro" id="IPR029058">
    <property type="entry name" value="AB_hydrolase_fold"/>
</dbReference>
<dbReference type="PROSITE" id="PS51257">
    <property type="entry name" value="PROKAR_LIPOPROTEIN"/>
    <property type="match status" value="1"/>
</dbReference>
<sequence length="336" mass="36153">MNINIKLNSLALGVPVVRSIFFGGFLASLVSGCALLQPPTIDPTPLEIGKLPAPDITVRIPQLGPCTDAPEKNISLDSSQPVTVLVHGCNGSAGRFRSLAQLYAFHGQQAVCFSYDDRASLVQSATQLAEAVGALAGKMRNRDITVIGHSMGGLIARRSMEGEHRSEWERDAVNVNLVTVSAPLSGIAAASPCGYSGLHWASFGLVPLSCRAVTGDNWYEITSSSDFIRRPGPLIASVQRYLKVVTDERDRCRRRDDAGACVESDYIFSLAEQYQPIIDSYPRLANVEVAAGHVEIVGYKGVAPRQLISILQQQGLLASTAAEREAAFNLLIAELY</sequence>
<accession>Q47E48</accession>
<proteinExistence type="predicted"/>
<dbReference type="AlphaFoldDB" id="Q47E48"/>
<dbReference type="eggNOG" id="COG1075">
    <property type="taxonomic scope" value="Bacteria"/>
</dbReference>
<protein>
    <submittedName>
        <fullName evidence="2">Conserved hypothetical hydrolase/lipase</fullName>
    </submittedName>
</protein>
<dbReference type="Pfam" id="PF02089">
    <property type="entry name" value="Palm_thioest"/>
    <property type="match status" value="1"/>
</dbReference>
<evidence type="ECO:0000313" key="2">
    <source>
        <dbReference type="EMBL" id="AAZ46883.1"/>
    </source>
</evidence>
<dbReference type="Gene3D" id="3.40.50.1820">
    <property type="entry name" value="alpha/beta hydrolase"/>
    <property type="match status" value="1"/>
</dbReference>
<gene>
    <name evidence="2" type="ordered locus">Daro_2143</name>
</gene>
<dbReference type="PANTHER" id="PTHR37946:SF1">
    <property type="entry name" value="SLL1969 PROTEIN"/>
    <property type="match status" value="1"/>
</dbReference>
<keyword evidence="2" id="KW-0378">Hydrolase</keyword>
<dbReference type="EMBL" id="CP000089">
    <property type="protein sequence ID" value="AAZ46883.1"/>
    <property type="molecule type" value="Genomic_DNA"/>
</dbReference>
<keyword evidence="1" id="KW-1133">Transmembrane helix</keyword>
<reference evidence="2" key="1">
    <citation type="submission" date="2005-08" db="EMBL/GenBank/DDBJ databases">
        <title>Complete sequence of Dechloromonas aromatica RCB.</title>
        <authorList>
            <person name="Salinero K.K."/>
            <person name="Copeland A."/>
            <person name="Lucas S."/>
            <person name="Lapidus A."/>
            <person name="Barry K."/>
            <person name="Detter J.C."/>
            <person name="Glavina T."/>
            <person name="Hammon N."/>
            <person name="Israni S."/>
            <person name="Pitluck S."/>
            <person name="Di Bartolo G."/>
            <person name="Trong S."/>
            <person name="Schmutz J."/>
            <person name="Larimer F."/>
            <person name="Land M."/>
            <person name="Ivanova N."/>
            <person name="Richardson P."/>
        </authorList>
    </citation>
    <scope>NUCLEOTIDE SEQUENCE</scope>
    <source>
        <strain evidence="2">RCB</strain>
    </source>
</reference>
<keyword evidence="1" id="KW-0472">Membrane</keyword>
<name>Q47E48_DECAR</name>
<dbReference type="KEGG" id="dar:Daro_2143"/>
<dbReference type="OrthoDB" id="556502at2"/>
<evidence type="ECO:0000256" key="1">
    <source>
        <dbReference type="SAM" id="Phobius"/>
    </source>
</evidence>
<dbReference type="ESTHER" id="decar-q47e48">
    <property type="family name" value="Duf_900"/>
</dbReference>
<dbReference type="HOGENOM" id="CLU_867731_0_0_4"/>